<evidence type="ECO:0000313" key="2">
    <source>
        <dbReference type="Proteomes" id="UP001165101"/>
    </source>
</evidence>
<proteinExistence type="predicted"/>
<gene>
    <name evidence="1" type="ORF">Cboi01_000454600</name>
</gene>
<name>A0ACB5TX50_CANBO</name>
<dbReference type="Proteomes" id="UP001165101">
    <property type="component" value="Unassembled WGS sequence"/>
</dbReference>
<keyword evidence="2" id="KW-1185">Reference proteome</keyword>
<sequence length="96" mass="10467">MDTAGLVSNHNDFGSHDHDNPHTTGLSFQMDHPVPDGDHDYDVVNDNDNIDDILNVYNTGDDLIIDDGTAFDALDDPVFLSNLDGNLDDGNIGDHM</sequence>
<dbReference type="EMBL" id="BSXV01002973">
    <property type="protein sequence ID" value="GME97238.1"/>
    <property type="molecule type" value="Genomic_DNA"/>
</dbReference>
<organism evidence="1 2">
    <name type="scientific">Candida boidinii</name>
    <name type="common">Yeast</name>
    <dbReference type="NCBI Taxonomy" id="5477"/>
    <lineage>
        <taxon>Eukaryota</taxon>
        <taxon>Fungi</taxon>
        <taxon>Dikarya</taxon>
        <taxon>Ascomycota</taxon>
        <taxon>Saccharomycotina</taxon>
        <taxon>Pichiomycetes</taxon>
        <taxon>Pichiales</taxon>
        <taxon>Pichiaceae</taxon>
        <taxon>Ogataea</taxon>
        <taxon>Ogataea/Candida clade</taxon>
    </lineage>
</organism>
<protein>
    <submittedName>
        <fullName evidence="1">Unnamed protein product</fullName>
    </submittedName>
</protein>
<evidence type="ECO:0000313" key="1">
    <source>
        <dbReference type="EMBL" id="GME97238.1"/>
    </source>
</evidence>
<accession>A0ACB5TX50</accession>
<reference evidence="1" key="1">
    <citation type="submission" date="2023-04" db="EMBL/GenBank/DDBJ databases">
        <title>Candida boidinii NBRC 1967.</title>
        <authorList>
            <person name="Ichikawa N."/>
            <person name="Sato H."/>
            <person name="Tonouchi N."/>
        </authorList>
    </citation>
    <scope>NUCLEOTIDE SEQUENCE</scope>
    <source>
        <strain evidence="1">NBRC 1967</strain>
    </source>
</reference>
<comment type="caution">
    <text evidence="1">The sequence shown here is derived from an EMBL/GenBank/DDBJ whole genome shotgun (WGS) entry which is preliminary data.</text>
</comment>